<proteinExistence type="inferred from homology"/>
<dbReference type="Proteomes" id="UP001526225">
    <property type="component" value="Unassembled WGS sequence"/>
</dbReference>
<evidence type="ECO:0000256" key="3">
    <source>
        <dbReference type="ARBA" id="ARBA00022729"/>
    </source>
</evidence>
<evidence type="ECO:0000313" key="6">
    <source>
        <dbReference type="EMBL" id="MCW0953493.1"/>
    </source>
</evidence>
<dbReference type="EMBL" id="JAOZFE010000005">
    <property type="protein sequence ID" value="MCW0953493.1"/>
    <property type="molecule type" value="Genomic_DNA"/>
</dbReference>
<keyword evidence="3" id="KW-0732">Signal</keyword>
<dbReference type="Gene3D" id="3.40.190.10">
    <property type="entry name" value="Periplasmic binding protein-like II"/>
    <property type="match status" value="2"/>
</dbReference>
<dbReference type="Pfam" id="PF00497">
    <property type="entry name" value="SBP_bac_3"/>
    <property type="match status" value="1"/>
</dbReference>
<organism evidence="6 7">
    <name type="scientific">Weissella ceti</name>
    <dbReference type="NCBI Taxonomy" id="759620"/>
    <lineage>
        <taxon>Bacteria</taxon>
        <taxon>Bacillati</taxon>
        <taxon>Bacillota</taxon>
        <taxon>Bacilli</taxon>
        <taxon>Lactobacillales</taxon>
        <taxon>Lactobacillaceae</taxon>
        <taxon>Weissella</taxon>
    </lineage>
</organism>
<dbReference type="InterPro" id="IPR018313">
    <property type="entry name" value="SBP_3_CS"/>
</dbReference>
<dbReference type="PANTHER" id="PTHR35936">
    <property type="entry name" value="MEMBRANE-BOUND LYTIC MUREIN TRANSGLYCOSYLASE F"/>
    <property type="match status" value="1"/>
</dbReference>
<evidence type="ECO:0000256" key="2">
    <source>
        <dbReference type="ARBA" id="ARBA00010333"/>
    </source>
</evidence>
<gene>
    <name evidence="6" type="ORF">OIT44_05340</name>
</gene>
<accession>A0ABT3E4Y3</accession>
<evidence type="ECO:0000259" key="5">
    <source>
        <dbReference type="SMART" id="SM00062"/>
    </source>
</evidence>
<reference evidence="6 7" key="1">
    <citation type="submission" date="2022-10" db="EMBL/GenBank/DDBJ databases">
        <title>Weissella fermenti sp. nov., isolated from fermented cabbage.</title>
        <authorList>
            <person name="Lee J.K."/>
            <person name="Baek J.H."/>
            <person name="Choi D.G."/>
            <person name="Kim J.M."/>
            <person name="Jeon C.O."/>
        </authorList>
    </citation>
    <scope>NUCLEOTIDE SEQUENCE [LARGE SCALE GENOMIC DNA]</scope>
    <source>
        <strain evidence="6 7">KACC 18534</strain>
    </source>
</reference>
<dbReference type="SMART" id="SM00062">
    <property type="entry name" value="PBPb"/>
    <property type="match status" value="1"/>
</dbReference>
<evidence type="ECO:0000256" key="1">
    <source>
        <dbReference type="ARBA" id="ARBA00004196"/>
    </source>
</evidence>
<evidence type="ECO:0000256" key="4">
    <source>
        <dbReference type="RuleBase" id="RU003744"/>
    </source>
</evidence>
<comment type="similarity">
    <text evidence="2 4">Belongs to the bacterial solute-binding protein 3 family.</text>
</comment>
<dbReference type="PANTHER" id="PTHR35936:SF19">
    <property type="entry name" value="AMINO-ACID-BINDING PROTEIN YXEM-RELATED"/>
    <property type="match status" value="1"/>
</dbReference>
<evidence type="ECO:0000313" key="7">
    <source>
        <dbReference type="Proteomes" id="UP001526225"/>
    </source>
</evidence>
<dbReference type="InterPro" id="IPR001638">
    <property type="entry name" value="Solute-binding_3/MltF_N"/>
</dbReference>
<dbReference type="SUPFAM" id="SSF53850">
    <property type="entry name" value="Periplasmic binding protein-like II"/>
    <property type="match status" value="1"/>
</dbReference>
<sequence length="273" mass="29490">MNKIVRGVTGLAIVAAVVGSAVWALNAGGKSNKETGFKGELVNPNALTIGLEGTYVPFSYKDKDGNLTGYEVELAQEIAKQMGVKPVFVETKFESLIAGLDANKYDVVMNNMGKTPAREEHYSFAENYLYSPAILIVKKGSDIKKLSDLDGKKSAQTTSSNYGQAAAKAGAEIVASPGFAESLELVKNGKADVTLNSDDSWSIYKKSNPKTELTAIETKDVDLTGAAPMLSKKKTELTSEIDRAEKALRDNGTMKKLSEKYFDKDLTKNPDKK</sequence>
<keyword evidence="7" id="KW-1185">Reference proteome</keyword>
<feature type="domain" description="Solute-binding protein family 3/N-terminal" evidence="5">
    <location>
        <begin position="46"/>
        <end position="265"/>
    </location>
</feature>
<dbReference type="RefSeq" id="WP_213408991.1">
    <property type="nucleotide sequence ID" value="NZ_CP074441.1"/>
</dbReference>
<protein>
    <submittedName>
        <fullName evidence="6">Transporter substrate-binding domain-containing protein</fullName>
    </submittedName>
</protein>
<name>A0ABT3E4Y3_9LACO</name>
<comment type="caution">
    <text evidence="6">The sequence shown here is derived from an EMBL/GenBank/DDBJ whole genome shotgun (WGS) entry which is preliminary data.</text>
</comment>
<comment type="subcellular location">
    <subcellularLocation>
        <location evidence="1">Cell envelope</location>
    </subcellularLocation>
</comment>
<dbReference type="PROSITE" id="PS01039">
    <property type="entry name" value="SBP_BACTERIAL_3"/>
    <property type="match status" value="1"/>
</dbReference>